<evidence type="ECO:0000313" key="3">
    <source>
        <dbReference type="Proteomes" id="UP000054217"/>
    </source>
</evidence>
<feature type="compositionally biased region" description="Polar residues" evidence="1">
    <location>
        <begin position="53"/>
        <end position="66"/>
    </location>
</feature>
<dbReference type="EMBL" id="KN831986">
    <property type="protein sequence ID" value="KIO01695.1"/>
    <property type="molecule type" value="Genomic_DNA"/>
</dbReference>
<reference evidence="2 3" key="1">
    <citation type="submission" date="2014-04" db="EMBL/GenBank/DDBJ databases">
        <authorList>
            <consortium name="DOE Joint Genome Institute"/>
            <person name="Kuo A."/>
            <person name="Kohler A."/>
            <person name="Costa M.D."/>
            <person name="Nagy L.G."/>
            <person name="Floudas D."/>
            <person name="Copeland A."/>
            <person name="Barry K.W."/>
            <person name="Cichocki N."/>
            <person name="Veneault-Fourrey C."/>
            <person name="LaButti K."/>
            <person name="Lindquist E.A."/>
            <person name="Lipzen A."/>
            <person name="Lundell T."/>
            <person name="Morin E."/>
            <person name="Murat C."/>
            <person name="Sun H."/>
            <person name="Tunlid A."/>
            <person name="Henrissat B."/>
            <person name="Grigoriev I.V."/>
            <person name="Hibbett D.S."/>
            <person name="Martin F."/>
            <person name="Nordberg H.P."/>
            <person name="Cantor M.N."/>
            <person name="Hua S.X."/>
        </authorList>
    </citation>
    <scope>NUCLEOTIDE SEQUENCE [LARGE SCALE GENOMIC DNA]</scope>
    <source>
        <strain evidence="2 3">Marx 270</strain>
    </source>
</reference>
<accession>A0A0C3NL51</accession>
<dbReference type="HOGENOM" id="CLU_1901265_0_0_1"/>
<name>A0A0C3NL51_PISTI</name>
<dbReference type="AlphaFoldDB" id="A0A0C3NL51"/>
<feature type="region of interest" description="Disordered" evidence="1">
    <location>
        <begin position="1"/>
        <end position="27"/>
    </location>
</feature>
<feature type="non-terminal residue" evidence="2">
    <location>
        <position position="134"/>
    </location>
</feature>
<feature type="compositionally biased region" description="Polar residues" evidence="1">
    <location>
        <begin position="76"/>
        <end position="89"/>
    </location>
</feature>
<organism evidence="2 3">
    <name type="scientific">Pisolithus tinctorius Marx 270</name>
    <dbReference type="NCBI Taxonomy" id="870435"/>
    <lineage>
        <taxon>Eukaryota</taxon>
        <taxon>Fungi</taxon>
        <taxon>Dikarya</taxon>
        <taxon>Basidiomycota</taxon>
        <taxon>Agaricomycotina</taxon>
        <taxon>Agaricomycetes</taxon>
        <taxon>Agaricomycetidae</taxon>
        <taxon>Boletales</taxon>
        <taxon>Sclerodermatineae</taxon>
        <taxon>Pisolithaceae</taxon>
        <taxon>Pisolithus</taxon>
    </lineage>
</organism>
<feature type="compositionally biased region" description="Polar residues" evidence="1">
    <location>
        <begin position="1"/>
        <end position="10"/>
    </location>
</feature>
<protein>
    <submittedName>
        <fullName evidence="2">Uncharacterized protein</fullName>
    </submittedName>
</protein>
<proteinExistence type="predicted"/>
<feature type="region of interest" description="Disordered" evidence="1">
    <location>
        <begin position="45"/>
        <end position="111"/>
    </location>
</feature>
<feature type="compositionally biased region" description="Polar residues" evidence="1">
    <location>
        <begin position="17"/>
        <end position="27"/>
    </location>
</feature>
<keyword evidence="3" id="KW-1185">Reference proteome</keyword>
<evidence type="ECO:0000313" key="2">
    <source>
        <dbReference type="EMBL" id="KIO01695.1"/>
    </source>
</evidence>
<gene>
    <name evidence="2" type="ORF">M404DRAFT_1002837</name>
</gene>
<dbReference type="InParanoid" id="A0A0C3NL51"/>
<sequence>MNSPSTSTASLLPRASKPSSANASTTQKDYSAAFANLQERYGFGGGAPILPNTYPNTHPSSASRSSTRVKKWLKWPTSNPSRATPSARTCPSPVLHENSLGTPVGPAPKDYESALRNLTDTYGGSGPVFGPGGW</sequence>
<dbReference type="OrthoDB" id="2640443at2759"/>
<reference evidence="3" key="2">
    <citation type="submission" date="2015-01" db="EMBL/GenBank/DDBJ databases">
        <title>Evolutionary Origins and Diversification of the Mycorrhizal Mutualists.</title>
        <authorList>
            <consortium name="DOE Joint Genome Institute"/>
            <consortium name="Mycorrhizal Genomics Consortium"/>
            <person name="Kohler A."/>
            <person name="Kuo A."/>
            <person name="Nagy L.G."/>
            <person name="Floudas D."/>
            <person name="Copeland A."/>
            <person name="Barry K.W."/>
            <person name="Cichocki N."/>
            <person name="Veneault-Fourrey C."/>
            <person name="LaButti K."/>
            <person name="Lindquist E.A."/>
            <person name="Lipzen A."/>
            <person name="Lundell T."/>
            <person name="Morin E."/>
            <person name="Murat C."/>
            <person name="Riley R."/>
            <person name="Ohm R."/>
            <person name="Sun H."/>
            <person name="Tunlid A."/>
            <person name="Henrissat B."/>
            <person name="Grigoriev I.V."/>
            <person name="Hibbett D.S."/>
            <person name="Martin F."/>
        </authorList>
    </citation>
    <scope>NUCLEOTIDE SEQUENCE [LARGE SCALE GENOMIC DNA]</scope>
    <source>
        <strain evidence="3">Marx 270</strain>
    </source>
</reference>
<dbReference type="Proteomes" id="UP000054217">
    <property type="component" value="Unassembled WGS sequence"/>
</dbReference>
<evidence type="ECO:0000256" key="1">
    <source>
        <dbReference type="SAM" id="MobiDB-lite"/>
    </source>
</evidence>